<accession>A0A5N6RLV7</accession>
<feature type="compositionally biased region" description="Basic and acidic residues" evidence="1">
    <location>
        <begin position="116"/>
        <end position="129"/>
    </location>
</feature>
<evidence type="ECO:0000313" key="2">
    <source>
        <dbReference type="EMBL" id="KAE8099447.1"/>
    </source>
</evidence>
<organism evidence="2 3">
    <name type="scientific">Carpinus fangiana</name>
    <dbReference type="NCBI Taxonomy" id="176857"/>
    <lineage>
        <taxon>Eukaryota</taxon>
        <taxon>Viridiplantae</taxon>
        <taxon>Streptophyta</taxon>
        <taxon>Embryophyta</taxon>
        <taxon>Tracheophyta</taxon>
        <taxon>Spermatophyta</taxon>
        <taxon>Magnoliopsida</taxon>
        <taxon>eudicotyledons</taxon>
        <taxon>Gunneridae</taxon>
        <taxon>Pentapetalae</taxon>
        <taxon>rosids</taxon>
        <taxon>fabids</taxon>
        <taxon>Fagales</taxon>
        <taxon>Betulaceae</taxon>
        <taxon>Carpinus</taxon>
    </lineage>
</organism>
<feature type="compositionally biased region" description="Polar residues" evidence="1">
    <location>
        <begin position="45"/>
        <end position="55"/>
    </location>
</feature>
<evidence type="ECO:0000256" key="1">
    <source>
        <dbReference type="SAM" id="MobiDB-lite"/>
    </source>
</evidence>
<gene>
    <name evidence="2" type="ORF">FH972_017429</name>
</gene>
<dbReference type="OrthoDB" id="2016966at2759"/>
<dbReference type="PANTHER" id="PTHR34952">
    <property type="entry name" value="OS05G0113500 PROTEIN"/>
    <property type="match status" value="1"/>
</dbReference>
<reference evidence="2 3" key="1">
    <citation type="submission" date="2019-06" db="EMBL/GenBank/DDBJ databases">
        <title>A chromosomal-level reference genome of Carpinus fangiana (Coryloideae, Betulaceae).</title>
        <authorList>
            <person name="Yang X."/>
            <person name="Wang Z."/>
            <person name="Zhang L."/>
            <person name="Hao G."/>
            <person name="Liu J."/>
            <person name="Yang Y."/>
        </authorList>
    </citation>
    <scope>NUCLEOTIDE SEQUENCE [LARGE SCALE GENOMIC DNA]</scope>
    <source>
        <strain evidence="2">Cfa_2016G</strain>
        <tissue evidence="2">Leaf</tissue>
    </source>
</reference>
<dbReference type="AlphaFoldDB" id="A0A5N6RLV7"/>
<dbReference type="PANTHER" id="PTHR34952:SF2">
    <property type="entry name" value="OS05G0113500 PROTEIN"/>
    <property type="match status" value="1"/>
</dbReference>
<feature type="region of interest" description="Disordered" evidence="1">
    <location>
        <begin position="1"/>
        <end position="201"/>
    </location>
</feature>
<protein>
    <submittedName>
        <fullName evidence="2">Uncharacterized protein</fullName>
    </submittedName>
</protein>
<dbReference type="EMBL" id="CM017327">
    <property type="protein sequence ID" value="KAE8099447.1"/>
    <property type="molecule type" value="Genomic_DNA"/>
</dbReference>
<name>A0A5N6RLV7_9ROSI</name>
<feature type="compositionally biased region" description="Basic residues" evidence="1">
    <location>
        <begin position="148"/>
        <end position="170"/>
    </location>
</feature>
<feature type="compositionally biased region" description="Polar residues" evidence="1">
    <location>
        <begin position="17"/>
        <end position="32"/>
    </location>
</feature>
<dbReference type="Proteomes" id="UP000327013">
    <property type="component" value="Chromosome 7"/>
</dbReference>
<proteinExistence type="predicted"/>
<evidence type="ECO:0000313" key="3">
    <source>
        <dbReference type="Proteomes" id="UP000327013"/>
    </source>
</evidence>
<keyword evidence="3" id="KW-1185">Reference proteome</keyword>
<sequence>MEVQSSDVDVLGDALNKSLNTQDAQETESASDGQEEKDLCEQDKISQTTSSSNCLNKCVTFPQPNTMRPASSSSDEEDAESEAVSQGLLSDESKDQAYSRSISLPTSLKLVSAIKGSREKQGVLREKLTVKWAPDVYDPMPTSVSHSVKSKSSQKSKNKKNERKNGKKGQKGNSSQRGSGKDKKQYRKAAKSSDGFGNFEVGSSNAYCGSSFRRKACAEVHFSTAEAL</sequence>
<feature type="compositionally biased region" description="Basic and acidic residues" evidence="1">
    <location>
        <begin position="34"/>
        <end position="44"/>
    </location>
</feature>